<organism evidence="2 3">
    <name type="scientific">Microbispora bryophytorum subsp. camponoti</name>
    <dbReference type="NCBI Taxonomy" id="1677852"/>
    <lineage>
        <taxon>Bacteria</taxon>
        <taxon>Bacillati</taxon>
        <taxon>Actinomycetota</taxon>
        <taxon>Actinomycetes</taxon>
        <taxon>Streptosporangiales</taxon>
        <taxon>Streptosporangiaceae</taxon>
        <taxon>Microbispora</taxon>
    </lineage>
</organism>
<dbReference type="Proteomes" id="UP000653231">
    <property type="component" value="Unassembled WGS sequence"/>
</dbReference>
<evidence type="ECO:0000259" key="1">
    <source>
        <dbReference type="Pfam" id="PF26526"/>
    </source>
</evidence>
<name>A0ABR8LF02_9ACTN</name>
<evidence type="ECO:0000313" key="3">
    <source>
        <dbReference type="Proteomes" id="UP000653231"/>
    </source>
</evidence>
<dbReference type="RefSeq" id="WP_191054364.1">
    <property type="nucleotide sequence ID" value="NZ_JACXRZ010000026.1"/>
</dbReference>
<comment type="caution">
    <text evidence="2">The sequence shown here is derived from an EMBL/GenBank/DDBJ whole genome shotgun (WGS) entry which is preliminary data.</text>
</comment>
<dbReference type="PROSITE" id="PS51318">
    <property type="entry name" value="TAT"/>
    <property type="match status" value="1"/>
</dbReference>
<dbReference type="EMBL" id="JACXRZ010000026">
    <property type="protein sequence ID" value="MBD3147128.1"/>
    <property type="molecule type" value="Genomic_DNA"/>
</dbReference>
<feature type="domain" description="DUF8175" evidence="1">
    <location>
        <begin position="36"/>
        <end position="233"/>
    </location>
</feature>
<dbReference type="InterPro" id="IPR058488">
    <property type="entry name" value="DUF8175"/>
</dbReference>
<dbReference type="Pfam" id="PF26526">
    <property type="entry name" value="DUF8175"/>
    <property type="match status" value="1"/>
</dbReference>
<evidence type="ECO:0000313" key="2">
    <source>
        <dbReference type="EMBL" id="MBD3147128.1"/>
    </source>
</evidence>
<protein>
    <recommendedName>
        <fullName evidence="1">DUF8175 domain-containing protein</fullName>
    </recommendedName>
</protein>
<dbReference type="InterPro" id="IPR006311">
    <property type="entry name" value="TAT_signal"/>
</dbReference>
<proteinExistence type="predicted"/>
<gene>
    <name evidence="2" type="ORF">IEQ31_28645</name>
</gene>
<accession>A0ABR8LF02</accession>
<keyword evidence="3" id="KW-1185">Reference proteome</keyword>
<sequence length="239" mass="25333">MSPSLRQRRRLFVFLGVAAVLIAAGVLLAVLPAAQSSSPGSPPVPSAPAQSADTSTKVDVDGWRWADFHGVRLPYSASDGPRTLVGDRAYGFARSPAGALLAALHLGMRASPRWGPAVFEPTIAEQFTGSDRPALLRAVRAAYDSVHAVAGIAEGGPIGRAYVVEEAFRWQAYTPGLATVEVVTAGPGRGGVTVRISTRLQLVWRDDDWRMVAPPSGDWTRSSAPVTDLTGYTLFPDRG</sequence>
<reference evidence="2 3" key="1">
    <citation type="submission" date="2020-09" db="EMBL/GenBank/DDBJ databases">
        <title>Actinomycete isolated from the Camponotus japonicus Mayr.</title>
        <authorList>
            <person name="Gong X."/>
        </authorList>
    </citation>
    <scope>NUCLEOTIDE SEQUENCE [LARGE SCALE GENOMIC DNA]</scope>
    <source>
        <strain evidence="2 3">2C-HV3</strain>
    </source>
</reference>